<keyword evidence="2" id="KW-1185">Reference proteome</keyword>
<name>A0ABW6FFY7_9ACTN</name>
<sequence length="78" mass="8483">MAEQSRSMYGRWTASKGFFTPSSLILSRKTKNEEAADKAFAREASEYPPSGWGVLMCEAADFAPMALTSCAAPVSVER</sequence>
<accession>A0ABW6FFY7</accession>
<protein>
    <submittedName>
        <fullName evidence="1">Uncharacterized protein</fullName>
    </submittedName>
</protein>
<evidence type="ECO:0000313" key="2">
    <source>
        <dbReference type="Proteomes" id="UP001598448"/>
    </source>
</evidence>
<proteinExistence type="predicted"/>
<dbReference type="Proteomes" id="UP001598448">
    <property type="component" value="Unassembled WGS sequence"/>
</dbReference>
<comment type="caution">
    <text evidence="1">The sequence shown here is derived from an EMBL/GenBank/DDBJ whole genome shotgun (WGS) entry which is preliminary data.</text>
</comment>
<evidence type="ECO:0000313" key="1">
    <source>
        <dbReference type="EMBL" id="MFD5097422.1"/>
    </source>
</evidence>
<gene>
    <name evidence="1" type="ORF">ACFWJN_00280</name>
</gene>
<organism evidence="1 2">
    <name type="scientific">Streptomyces albidochromogenes</name>
    <dbReference type="NCBI Taxonomy" id="329524"/>
    <lineage>
        <taxon>Bacteria</taxon>
        <taxon>Bacillati</taxon>
        <taxon>Actinomycetota</taxon>
        <taxon>Actinomycetes</taxon>
        <taxon>Kitasatosporales</taxon>
        <taxon>Streptomycetaceae</taxon>
        <taxon>Streptomyces</taxon>
    </lineage>
</organism>
<reference evidence="1 2" key="1">
    <citation type="submission" date="2024-09" db="EMBL/GenBank/DDBJ databases">
        <title>The Natural Products Discovery Center: Release of the First 8490 Sequenced Strains for Exploring Actinobacteria Biosynthetic Diversity.</title>
        <authorList>
            <person name="Kalkreuter E."/>
            <person name="Kautsar S.A."/>
            <person name="Yang D."/>
            <person name="Bader C.D."/>
            <person name="Teijaro C.N."/>
            <person name="Fluegel L."/>
            <person name="Davis C.M."/>
            <person name="Simpson J.R."/>
            <person name="Lauterbach L."/>
            <person name="Steele A.D."/>
            <person name="Gui C."/>
            <person name="Meng S."/>
            <person name="Li G."/>
            <person name="Viehrig K."/>
            <person name="Ye F."/>
            <person name="Su P."/>
            <person name="Kiefer A.F."/>
            <person name="Nichols A."/>
            <person name="Cepeda A.J."/>
            <person name="Yan W."/>
            <person name="Fan B."/>
            <person name="Jiang Y."/>
            <person name="Adhikari A."/>
            <person name="Zheng C.-J."/>
            <person name="Schuster L."/>
            <person name="Cowan T.M."/>
            <person name="Smanski M.J."/>
            <person name="Chevrette M.G."/>
            <person name="De Carvalho L.P.S."/>
            <person name="Shen B."/>
        </authorList>
    </citation>
    <scope>NUCLEOTIDE SEQUENCE [LARGE SCALE GENOMIC DNA]</scope>
    <source>
        <strain evidence="1 2">NPDC058348</strain>
    </source>
</reference>
<dbReference type="RefSeq" id="WP_386706701.1">
    <property type="nucleotide sequence ID" value="NZ_JBHXIJ010000001.1"/>
</dbReference>
<dbReference type="EMBL" id="JBHXIJ010000001">
    <property type="protein sequence ID" value="MFD5097422.1"/>
    <property type="molecule type" value="Genomic_DNA"/>
</dbReference>